<evidence type="ECO:0000313" key="2">
    <source>
        <dbReference type="Proteomes" id="UP000216008"/>
    </source>
</evidence>
<proteinExistence type="predicted"/>
<dbReference type="RefSeq" id="WP_095182868.1">
    <property type="nucleotide sequence ID" value="NZ_NIBD01000028.1"/>
</dbReference>
<name>A0A267M8C9_LACJH</name>
<sequence>MNDIRSIEQLFNEVDDNKKWFKDLITNCTDETILQIVDALPKRKGKREFLKVYQIFDKNTADKITNLIFLESKFLVNTLKSEIYQRNLNKEDQK</sequence>
<dbReference type="Proteomes" id="UP000216008">
    <property type="component" value="Unassembled WGS sequence"/>
</dbReference>
<dbReference type="EMBL" id="NIBD01000028">
    <property type="protein sequence ID" value="PAB55188.1"/>
    <property type="molecule type" value="Genomic_DNA"/>
</dbReference>
<gene>
    <name evidence="1" type="ORF">A3Q24_05770</name>
</gene>
<reference evidence="1 2" key="1">
    <citation type="submission" date="2017-05" db="EMBL/GenBank/DDBJ databases">
        <title>Lactobacillus johnsonii from commercial turkeys.</title>
        <authorList>
            <person name="Johnson T.J."/>
            <person name="Youmans B."/>
        </authorList>
    </citation>
    <scope>NUCLEOTIDE SEQUENCE [LARGE SCALE GENOMIC DNA]</scope>
    <source>
        <strain evidence="1 2">UMNLJ114</strain>
    </source>
</reference>
<dbReference type="AlphaFoldDB" id="A0A267M8C9"/>
<organism evidence="1 2">
    <name type="scientific">Lactobacillus johnsonii</name>
    <dbReference type="NCBI Taxonomy" id="33959"/>
    <lineage>
        <taxon>Bacteria</taxon>
        <taxon>Bacillati</taxon>
        <taxon>Bacillota</taxon>
        <taxon>Bacilli</taxon>
        <taxon>Lactobacillales</taxon>
        <taxon>Lactobacillaceae</taxon>
        <taxon>Lactobacillus</taxon>
    </lineage>
</organism>
<evidence type="ECO:0000313" key="1">
    <source>
        <dbReference type="EMBL" id="PAB55188.1"/>
    </source>
</evidence>
<accession>A0A267M8C9</accession>
<comment type="caution">
    <text evidence="1">The sequence shown here is derived from an EMBL/GenBank/DDBJ whole genome shotgun (WGS) entry which is preliminary data.</text>
</comment>
<protein>
    <submittedName>
        <fullName evidence="1">Uncharacterized protein</fullName>
    </submittedName>
</protein>